<dbReference type="InterPro" id="IPR007094">
    <property type="entry name" value="RNA-dir_pol_PSvirus"/>
</dbReference>
<evidence type="ECO:0000313" key="8">
    <source>
        <dbReference type="EMBL" id="QIC52833.1"/>
    </source>
</evidence>
<dbReference type="EMBL" id="MN386966">
    <property type="protein sequence ID" value="QIC52833.1"/>
    <property type="molecule type" value="Genomic_RNA"/>
</dbReference>
<dbReference type="GO" id="GO:0003968">
    <property type="term" value="F:RNA-directed RNA polymerase activity"/>
    <property type="evidence" value="ECO:0007669"/>
    <property type="project" value="UniProtKB-KW"/>
</dbReference>
<evidence type="ECO:0000256" key="4">
    <source>
        <dbReference type="ARBA" id="ARBA00022741"/>
    </source>
</evidence>
<keyword evidence="4" id="KW-0547">Nucleotide-binding</keyword>
<reference evidence="8" key="1">
    <citation type="submission" date="2019-08" db="EMBL/GenBank/DDBJ databases">
        <authorList>
            <person name="Wright A.A."/>
            <person name="Harper S."/>
        </authorList>
    </citation>
    <scope>NUCLEOTIDE SEQUENCE</scope>
    <source>
        <strain evidence="8">WA1</strain>
    </source>
</reference>
<dbReference type="GO" id="GO:0006351">
    <property type="term" value="P:DNA-templated transcription"/>
    <property type="evidence" value="ECO:0007669"/>
    <property type="project" value="InterPro"/>
</dbReference>
<dbReference type="SUPFAM" id="SSF56672">
    <property type="entry name" value="DNA/RNA polymerases"/>
    <property type="match status" value="1"/>
</dbReference>
<sequence>MSTQFGIDNLGIYRTRNRKVRDYLTTLDREVVVPMIDRFLFQEVQSLGISLDVERDNKSVTEPEWFWKGLDRYACPVHESGTTSAGILCSCGKGDRSSRGGRGSGRANGSSRADTPGGVVRARKGEEVLGVVTRDDVRIPTTSNDGSGNRNHSRAGSRIDHAALRRALQTVRRAVLQKPGTITPLELDEVVEHHLRGDAASGLPYLGHNHDPGQKDRARHLGRRVLELDRGLDPYLFGRRVSHGPTGPKTRLVWMAPLATTVVGGMFSIPLQKALARVRPFTWGHRDAERGAIISEFDGRFRYIYGTDYSRFDSSVPAFLLKEVFALLREQLDLTEGLESVWELIVRDFIHTRIVGPDGNIHQKHRGIPSGSAFTSLVGSLVNLVLTEYVWIRSTGEEMPMNAILVMGDDALFGSDRFVSPQEMKRYAGELGFTLNPSKTGVTSGAGVRHTMEEWPHFLGYYWVNGVPNRPEDEIAMRMALPEHHRKQDQLLSNQRKVGYAMTCRQGYRMVLQLAGEARVMKACTEIMRAAKSDEPVKPQNLPGSLRQRVAVEGEVVSFADGNPLPILLGRIY</sequence>
<feature type="region of interest" description="Disordered" evidence="6">
    <location>
        <begin position="138"/>
        <end position="157"/>
    </location>
</feature>
<dbReference type="GO" id="GO:0000166">
    <property type="term" value="F:nucleotide binding"/>
    <property type="evidence" value="ECO:0007669"/>
    <property type="project" value="UniProtKB-KW"/>
</dbReference>
<dbReference type="InterPro" id="IPR001205">
    <property type="entry name" value="RNA-dir_pol_C"/>
</dbReference>
<keyword evidence="2" id="KW-0808">Transferase</keyword>
<keyword evidence="5" id="KW-0693">Viral RNA replication</keyword>
<evidence type="ECO:0000256" key="1">
    <source>
        <dbReference type="ARBA" id="ARBA00022484"/>
    </source>
</evidence>
<dbReference type="GO" id="GO:0003723">
    <property type="term" value="F:RNA binding"/>
    <property type="evidence" value="ECO:0007669"/>
    <property type="project" value="InterPro"/>
</dbReference>
<keyword evidence="3" id="KW-0548">Nucleotidyltransferase</keyword>
<accession>A0A6C0X1I5</accession>
<dbReference type="InterPro" id="IPR043128">
    <property type="entry name" value="Rev_trsase/Diguanyl_cyclase"/>
</dbReference>
<protein>
    <submittedName>
        <fullName evidence="8">RNA-dependent RNA polymerase</fullName>
    </submittedName>
</protein>
<name>A0A6C0X1I5_9VIRU</name>
<feature type="compositionally biased region" description="Polar residues" evidence="6">
    <location>
        <begin position="140"/>
        <end position="150"/>
    </location>
</feature>
<evidence type="ECO:0000259" key="7">
    <source>
        <dbReference type="PROSITE" id="PS50507"/>
    </source>
</evidence>
<feature type="region of interest" description="Disordered" evidence="6">
    <location>
        <begin position="92"/>
        <end position="119"/>
    </location>
</feature>
<dbReference type="Gene3D" id="3.30.70.270">
    <property type="match status" value="1"/>
</dbReference>
<dbReference type="PROSITE" id="PS50507">
    <property type="entry name" value="RDRP_SSRNA_POS"/>
    <property type="match status" value="1"/>
</dbReference>
<keyword evidence="1 8" id="KW-0696">RNA-directed RNA polymerase</keyword>
<dbReference type="Pfam" id="PF00680">
    <property type="entry name" value="RdRP_1"/>
    <property type="match status" value="1"/>
</dbReference>
<feature type="domain" description="RdRp catalytic" evidence="7">
    <location>
        <begin position="302"/>
        <end position="423"/>
    </location>
</feature>
<dbReference type="GO" id="GO:0039694">
    <property type="term" value="P:viral RNA genome replication"/>
    <property type="evidence" value="ECO:0007669"/>
    <property type="project" value="InterPro"/>
</dbReference>
<evidence type="ECO:0000256" key="3">
    <source>
        <dbReference type="ARBA" id="ARBA00022695"/>
    </source>
</evidence>
<dbReference type="InterPro" id="IPR043502">
    <property type="entry name" value="DNA/RNA_pol_sf"/>
</dbReference>
<evidence type="ECO:0000256" key="2">
    <source>
        <dbReference type="ARBA" id="ARBA00022679"/>
    </source>
</evidence>
<proteinExistence type="predicted"/>
<organism evidence="8">
    <name type="scientific">Apple partiti-like virus 3</name>
    <dbReference type="NCBI Taxonomy" id="2709554"/>
    <lineage>
        <taxon>Viruses</taxon>
        <taxon>Riboviria</taxon>
        <taxon>Orthornavirae</taxon>
        <taxon>Pisuviricota</taxon>
        <taxon>Duplopiviricetes</taxon>
        <taxon>Durnavirales</taxon>
        <taxon>Partitiviridae</taxon>
    </lineage>
</organism>
<evidence type="ECO:0000256" key="6">
    <source>
        <dbReference type="SAM" id="MobiDB-lite"/>
    </source>
</evidence>
<evidence type="ECO:0000256" key="5">
    <source>
        <dbReference type="ARBA" id="ARBA00022953"/>
    </source>
</evidence>